<dbReference type="GO" id="GO:0006310">
    <property type="term" value="P:DNA recombination"/>
    <property type="evidence" value="ECO:0007669"/>
    <property type="project" value="UniProtKB-KW"/>
</dbReference>
<dbReference type="OrthoDB" id="9801717at2"/>
<protein>
    <submittedName>
        <fullName evidence="12">Integrase/recombinase XerC</fullName>
    </submittedName>
</protein>
<dbReference type="InterPro" id="IPR004107">
    <property type="entry name" value="Integrase_SAM-like_N"/>
</dbReference>
<evidence type="ECO:0000259" key="11">
    <source>
        <dbReference type="PROSITE" id="PS51900"/>
    </source>
</evidence>
<dbReference type="InterPro" id="IPR050090">
    <property type="entry name" value="Tyrosine_recombinase_XerCD"/>
</dbReference>
<evidence type="ECO:0000313" key="12">
    <source>
        <dbReference type="EMBL" id="SDC21778.1"/>
    </source>
</evidence>
<feature type="domain" description="Core-binding (CB)" evidence="11">
    <location>
        <begin position="1"/>
        <end position="77"/>
    </location>
</feature>
<dbReference type="InterPro" id="IPR011010">
    <property type="entry name" value="DNA_brk_join_enz"/>
</dbReference>
<dbReference type="PANTHER" id="PTHR30349:SF77">
    <property type="entry name" value="TYROSINE RECOMBINASE XERC"/>
    <property type="match status" value="1"/>
</dbReference>
<reference evidence="13" key="1">
    <citation type="submission" date="2016-10" db="EMBL/GenBank/DDBJ databases">
        <authorList>
            <person name="Varghese N."/>
            <person name="Submissions S."/>
        </authorList>
    </citation>
    <scope>NUCLEOTIDE SEQUENCE [LARGE SCALE GENOMIC DNA]</scope>
    <source>
        <strain evidence="13">DSM 8415</strain>
    </source>
</reference>
<evidence type="ECO:0000256" key="7">
    <source>
        <dbReference type="ARBA" id="ARBA00023172"/>
    </source>
</evidence>
<dbReference type="PANTHER" id="PTHR30349">
    <property type="entry name" value="PHAGE INTEGRASE-RELATED"/>
    <property type="match status" value="1"/>
</dbReference>
<dbReference type="InterPro" id="IPR002104">
    <property type="entry name" value="Integrase_catalytic"/>
</dbReference>
<sequence length="275" mass="31807">MDILDKFLNFLQNNYQSKYTINAYYIDVCQFIDYKKTYVINENDINAYVLFLNKNKKSPSTIKRKLSALSVFYDFLKKSGIYNFDLKGLVRPKSPKPLPKFLDIDETLSFLENVSSLRDKAIISLLYSSALRVSELVNLNIEDINFSNNTILITRKGNKQMSVPVSPKTLNILKKYLGNRQKGSVFLNKFGKRLSQRSIENIVKKHAKKTLLKDISPHTLRHSRATHLLNNGMDLRILQRFLGHSSILATQIYTHLSLQDLIKAYDTFHPLNKKD</sequence>
<dbReference type="EMBL" id="FMYU01000003">
    <property type="protein sequence ID" value="SDC21778.1"/>
    <property type="molecule type" value="Genomic_DNA"/>
</dbReference>
<feature type="domain" description="Tyr recombinase" evidence="10">
    <location>
        <begin position="97"/>
        <end position="266"/>
    </location>
</feature>
<dbReference type="InterPro" id="IPR013762">
    <property type="entry name" value="Integrase-like_cat_sf"/>
</dbReference>
<dbReference type="InterPro" id="IPR010998">
    <property type="entry name" value="Integrase_recombinase_N"/>
</dbReference>
<evidence type="ECO:0000256" key="4">
    <source>
        <dbReference type="ARBA" id="ARBA00022829"/>
    </source>
</evidence>
<evidence type="ECO:0000313" key="13">
    <source>
        <dbReference type="Proteomes" id="UP000199411"/>
    </source>
</evidence>
<dbReference type="PROSITE" id="PS51898">
    <property type="entry name" value="TYR_RECOMBINASE"/>
    <property type="match status" value="1"/>
</dbReference>
<dbReference type="GO" id="GO:0015074">
    <property type="term" value="P:DNA integration"/>
    <property type="evidence" value="ECO:0007669"/>
    <property type="project" value="UniProtKB-KW"/>
</dbReference>
<evidence type="ECO:0000256" key="8">
    <source>
        <dbReference type="ARBA" id="ARBA00023306"/>
    </source>
</evidence>
<keyword evidence="5" id="KW-0229">DNA integration</keyword>
<keyword evidence="7" id="KW-0233">DNA recombination</keyword>
<dbReference type="Gene3D" id="1.10.150.130">
    <property type="match status" value="1"/>
</dbReference>
<gene>
    <name evidence="12" type="ORF">SAMN05660835_00471</name>
</gene>
<dbReference type="Pfam" id="PF00589">
    <property type="entry name" value="Phage_integrase"/>
    <property type="match status" value="1"/>
</dbReference>
<keyword evidence="4" id="KW-0159">Chromosome partition</keyword>
<keyword evidence="8" id="KW-0131">Cell cycle</keyword>
<dbReference type="Proteomes" id="UP000199411">
    <property type="component" value="Unassembled WGS sequence"/>
</dbReference>
<dbReference type="Pfam" id="PF13495">
    <property type="entry name" value="Phage_int_SAM_4"/>
    <property type="match status" value="1"/>
</dbReference>
<keyword evidence="6 9" id="KW-0238">DNA-binding</keyword>
<evidence type="ECO:0000259" key="10">
    <source>
        <dbReference type="PROSITE" id="PS51898"/>
    </source>
</evidence>
<comment type="subcellular location">
    <subcellularLocation>
        <location evidence="1">Cytoplasm</location>
    </subcellularLocation>
</comment>
<dbReference type="InterPro" id="IPR044068">
    <property type="entry name" value="CB"/>
</dbReference>
<accession>A0A1G6JSZ2</accession>
<evidence type="ECO:0000256" key="3">
    <source>
        <dbReference type="ARBA" id="ARBA00022618"/>
    </source>
</evidence>
<evidence type="ECO:0000256" key="2">
    <source>
        <dbReference type="ARBA" id="ARBA00022490"/>
    </source>
</evidence>
<keyword evidence="2" id="KW-0963">Cytoplasm</keyword>
<dbReference type="AlphaFoldDB" id="A0A1G6JSZ2"/>
<proteinExistence type="predicted"/>
<evidence type="ECO:0000256" key="6">
    <source>
        <dbReference type="ARBA" id="ARBA00023125"/>
    </source>
</evidence>
<dbReference type="GO" id="GO:0007059">
    <property type="term" value="P:chromosome segregation"/>
    <property type="evidence" value="ECO:0007669"/>
    <property type="project" value="UniProtKB-KW"/>
</dbReference>
<evidence type="ECO:0000256" key="5">
    <source>
        <dbReference type="ARBA" id="ARBA00022908"/>
    </source>
</evidence>
<keyword evidence="3" id="KW-0132">Cell division</keyword>
<evidence type="ECO:0000256" key="1">
    <source>
        <dbReference type="ARBA" id="ARBA00004496"/>
    </source>
</evidence>
<dbReference type="GO" id="GO:0051301">
    <property type="term" value="P:cell division"/>
    <property type="evidence" value="ECO:0007669"/>
    <property type="project" value="UniProtKB-KW"/>
</dbReference>
<evidence type="ECO:0000256" key="9">
    <source>
        <dbReference type="PROSITE-ProRule" id="PRU01248"/>
    </source>
</evidence>
<dbReference type="SUPFAM" id="SSF56349">
    <property type="entry name" value="DNA breaking-rejoining enzymes"/>
    <property type="match status" value="1"/>
</dbReference>
<dbReference type="GO" id="GO:0005737">
    <property type="term" value="C:cytoplasm"/>
    <property type="evidence" value="ECO:0007669"/>
    <property type="project" value="UniProtKB-SubCell"/>
</dbReference>
<dbReference type="CDD" id="cd00798">
    <property type="entry name" value="INT_XerDC_C"/>
    <property type="match status" value="1"/>
</dbReference>
<name>A0A1G6JSZ2_9BACT</name>
<dbReference type="GO" id="GO:0003677">
    <property type="term" value="F:DNA binding"/>
    <property type="evidence" value="ECO:0007669"/>
    <property type="project" value="UniProtKB-UniRule"/>
</dbReference>
<dbReference type="Gene3D" id="1.10.443.10">
    <property type="entry name" value="Intergrase catalytic core"/>
    <property type="match status" value="1"/>
</dbReference>
<organism evidence="12 13">
    <name type="scientific">Desulfurella multipotens</name>
    <dbReference type="NCBI Taxonomy" id="79269"/>
    <lineage>
        <taxon>Bacteria</taxon>
        <taxon>Pseudomonadati</taxon>
        <taxon>Campylobacterota</taxon>
        <taxon>Desulfurellia</taxon>
        <taxon>Desulfurellales</taxon>
        <taxon>Desulfurellaceae</taxon>
        <taxon>Desulfurella</taxon>
    </lineage>
</organism>
<dbReference type="NCBIfam" id="NF040815">
    <property type="entry name" value="recomb_XerA_Arch"/>
    <property type="match status" value="1"/>
</dbReference>
<dbReference type="RefSeq" id="WP_092127920.1">
    <property type="nucleotide sequence ID" value="NZ_FMYU01000003.1"/>
</dbReference>
<keyword evidence="13" id="KW-1185">Reference proteome</keyword>
<dbReference type="PROSITE" id="PS51900">
    <property type="entry name" value="CB"/>
    <property type="match status" value="1"/>
</dbReference>